<keyword evidence="1" id="KW-0812">Transmembrane</keyword>
<sequence>MWPLPKPQPPLAAGRTPALRDLHCRPTGLGAGLAVMVGLLWLVGLNYQVNLAYAAAFWLAGFALVAVLMNLRQLLGVQIDVVLPQEVFAGGEACLRLSMPDNVRARWLWLCNEDDYLQRPSESALWQPWHAQAFGGEAAFEWRVPAGRRGYLRVPPLRTAAIAPFGLSMVQCVWHWPSDALVYPAPISHDVPARAAGTDDTDRTRAPLSGGEDLAYLQAHQPGASLQHVAWKSYAKTGEMLDKRFESEPAAVDNTVLSYLDYPPDTPKERLAGLLCHRVLEAERRGLAYSLQLPERVIAPQNGRRERCLSALALW</sequence>
<evidence type="ECO:0000313" key="4">
    <source>
        <dbReference type="Proteomes" id="UP000294721"/>
    </source>
</evidence>
<dbReference type="EMBL" id="CP091507">
    <property type="protein sequence ID" value="UOO79766.1"/>
    <property type="molecule type" value="Genomic_DNA"/>
</dbReference>
<gene>
    <name evidence="2" type="ORF">EV680_12122</name>
    <name evidence="3" type="ORF">LVJ78_01665</name>
</gene>
<dbReference type="Proteomes" id="UP000829756">
    <property type="component" value="Chromosome"/>
</dbReference>
<accession>A0AAE9GZA8</accession>
<evidence type="ECO:0000313" key="2">
    <source>
        <dbReference type="EMBL" id="TCP03210.1"/>
    </source>
</evidence>
<organism evidence="3 5">
    <name type="scientific">Uruburuella suis</name>
    <dbReference type="NCBI Taxonomy" id="252130"/>
    <lineage>
        <taxon>Bacteria</taxon>
        <taxon>Pseudomonadati</taxon>
        <taxon>Pseudomonadota</taxon>
        <taxon>Betaproteobacteria</taxon>
        <taxon>Neisseriales</taxon>
        <taxon>Neisseriaceae</taxon>
        <taxon>Uruburuella</taxon>
    </lineage>
</organism>
<evidence type="ECO:0000256" key="1">
    <source>
        <dbReference type="SAM" id="Phobius"/>
    </source>
</evidence>
<dbReference type="AlphaFoldDB" id="A0AAE9GZA8"/>
<reference evidence="3" key="2">
    <citation type="submission" date="2021-12" db="EMBL/GenBank/DDBJ databases">
        <authorList>
            <person name="Veyrier F.J."/>
        </authorList>
    </citation>
    <scope>NUCLEOTIDE SEQUENCE</scope>
    <source>
        <strain evidence="3">1258/02</strain>
    </source>
</reference>
<dbReference type="KEGG" id="usu:LVJ78_01665"/>
<evidence type="ECO:0000313" key="5">
    <source>
        <dbReference type="Proteomes" id="UP000829756"/>
    </source>
</evidence>
<keyword evidence="1" id="KW-0472">Membrane</keyword>
<feature type="transmembrane region" description="Helical" evidence="1">
    <location>
        <begin position="51"/>
        <end position="71"/>
    </location>
</feature>
<evidence type="ECO:0000313" key="3">
    <source>
        <dbReference type="EMBL" id="UOO79766.1"/>
    </source>
</evidence>
<keyword evidence="1" id="KW-1133">Transmembrane helix</keyword>
<keyword evidence="4" id="KW-1185">Reference proteome</keyword>
<name>A0AAE9GZA8_9NEIS</name>
<dbReference type="RefSeq" id="WP_132954283.1">
    <property type="nucleotide sequence ID" value="NZ_CP091507.1"/>
</dbReference>
<dbReference type="PANTHER" id="PTHR34351">
    <property type="entry name" value="SLR1927 PROTEIN-RELATED"/>
    <property type="match status" value="1"/>
</dbReference>
<dbReference type="Proteomes" id="UP000294721">
    <property type="component" value="Unassembled WGS sequence"/>
</dbReference>
<feature type="transmembrane region" description="Helical" evidence="1">
    <location>
        <begin position="27"/>
        <end position="45"/>
    </location>
</feature>
<dbReference type="PANTHER" id="PTHR34351:SF1">
    <property type="entry name" value="SLR1927 PROTEIN"/>
    <property type="match status" value="1"/>
</dbReference>
<dbReference type="EMBL" id="SLXE01000021">
    <property type="protein sequence ID" value="TCP03210.1"/>
    <property type="molecule type" value="Genomic_DNA"/>
</dbReference>
<reference evidence="2 4" key="1">
    <citation type="submission" date="2019-03" db="EMBL/GenBank/DDBJ databases">
        <title>Genomic Encyclopedia of Type Strains, Phase IV (KMG-IV): sequencing the most valuable type-strain genomes for metagenomic binning, comparative biology and taxonomic classification.</title>
        <authorList>
            <person name="Goeker M."/>
        </authorList>
    </citation>
    <scope>NUCLEOTIDE SEQUENCE [LARGE SCALE GENOMIC DNA]</scope>
    <source>
        <strain evidence="2 4">DSM 17474</strain>
    </source>
</reference>
<proteinExistence type="predicted"/>
<reference evidence="3" key="3">
    <citation type="journal article" date="2022" name="Res Sq">
        <title>Evolution of multicellular longitudinally dividing oral cavity symbionts (Neisseriaceae).</title>
        <authorList>
            <person name="Nyongesa S."/>
            <person name="Weber P."/>
            <person name="Bernet E."/>
            <person name="Pullido F."/>
            <person name="Nieckarz M."/>
            <person name="Delaby M."/>
            <person name="Nieves C."/>
            <person name="Viehboeck T."/>
            <person name="Krause N."/>
            <person name="Rivera-Millot A."/>
            <person name="Nakamura A."/>
            <person name="Vischer N."/>
            <person name="VanNieuwenhze M."/>
            <person name="Brun Y."/>
            <person name="Cava F."/>
            <person name="Bulgheresi S."/>
            <person name="Veyrier F."/>
        </authorList>
    </citation>
    <scope>NUCLEOTIDE SEQUENCE</scope>
    <source>
        <strain evidence="3">1258/02</strain>
    </source>
</reference>
<protein>
    <submittedName>
        <fullName evidence="3">DUF58 domain-containing protein</fullName>
    </submittedName>
    <submittedName>
        <fullName evidence="2">Uncharacterized protein DUF58</fullName>
    </submittedName>
</protein>